<dbReference type="EMBL" id="JAUCMV010000005">
    <property type="protein sequence ID" value="KAK0393988.1"/>
    <property type="molecule type" value="Genomic_DNA"/>
</dbReference>
<keyword evidence="2" id="KW-0472">Membrane</keyword>
<keyword evidence="2" id="KW-0812">Transmembrane</keyword>
<keyword evidence="2" id="KW-1133">Transmembrane helix</keyword>
<feature type="region of interest" description="Disordered" evidence="1">
    <location>
        <begin position="68"/>
        <end position="119"/>
    </location>
</feature>
<sequence>MNATVEIPGHMLGTHNRYRQLLPLMVLIAVFSVAISFQLLRLIERSVKNELSELMRLVRDIHVALAEKRQRQTTVSTDSMETSAAQAEAKSRPTDGPSPTDGETAGGAASKAARKHARVRFADDETPLLTFENAE</sequence>
<dbReference type="Proteomes" id="UP001175271">
    <property type="component" value="Unassembled WGS sequence"/>
</dbReference>
<comment type="caution">
    <text evidence="3">The sequence shown here is derived from an EMBL/GenBank/DDBJ whole genome shotgun (WGS) entry which is preliminary data.</text>
</comment>
<gene>
    <name evidence="3" type="ORF">QR680_000510</name>
</gene>
<evidence type="ECO:0000256" key="1">
    <source>
        <dbReference type="SAM" id="MobiDB-lite"/>
    </source>
</evidence>
<protein>
    <submittedName>
        <fullName evidence="3">Uncharacterized protein</fullName>
    </submittedName>
</protein>
<evidence type="ECO:0000313" key="3">
    <source>
        <dbReference type="EMBL" id="KAK0393988.1"/>
    </source>
</evidence>
<keyword evidence="4" id="KW-1185">Reference proteome</keyword>
<proteinExistence type="predicted"/>
<accession>A0AA39GWD3</accession>
<feature type="transmembrane region" description="Helical" evidence="2">
    <location>
        <begin position="20"/>
        <end position="40"/>
    </location>
</feature>
<evidence type="ECO:0000313" key="4">
    <source>
        <dbReference type="Proteomes" id="UP001175271"/>
    </source>
</evidence>
<dbReference type="AlphaFoldDB" id="A0AA39GWD3"/>
<name>A0AA39GWD3_9BILA</name>
<reference evidence="3" key="1">
    <citation type="submission" date="2023-06" db="EMBL/GenBank/DDBJ databases">
        <title>Genomic analysis of the entomopathogenic nematode Steinernema hermaphroditum.</title>
        <authorList>
            <person name="Schwarz E.M."/>
            <person name="Heppert J.K."/>
            <person name="Baniya A."/>
            <person name="Schwartz H.T."/>
            <person name="Tan C.-H."/>
            <person name="Antoshechkin I."/>
            <person name="Sternberg P.W."/>
            <person name="Goodrich-Blair H."/>
            <person name="Dillman A.R."/>
        </authorList>
    </citation>
    <scope>NUCLEOTIDE SEQUENCE</scope>
    <source>
        <strain evidence="3">PS9179</strain>
        <tissue evidence="3">Whole animal</tissue>
    </source>
</reference>
<feature type="compositionally biased region" description="Polar residues" evidence="1">
    <location>
        <begin position="72"/>
        <end position="85"/>
    </location>
</feature>
<evidence type="ECO:0000256" key="2">
    <source>
        <dbReference type="SAM" id="Phobius"/>
    </source>
</evidence>
<organism evidence="3 4">
    <name type="scientific">Steinernema hermaphroditum</name>
    <dbReference type="NCBI Taxonomy" id="289476"/>
    <lineage>
        <taxon>Eukaryota</taxon>
        <taxon>Metazoa</taxon>
        <taxon>Ecdysozoa</taxon>
        <taxon>Nematoda</taxon>
        <taxon>Chromadorea</taxon>
        <taxon>Rhabditida</taxon>
        <taxon>Tylenchina</taxon>
        <taxon>Panagrolaimomorpha</taxon>
        <taxon>Strongyloidoidea</taxon>
        <taxon>Steinernematidae</taxon>
        <taxon>Steinernema</taxon>
    </lineage>
</organism>